<dbReference type="eggNOG" id="KOG2058">
    <property type="taxonomic scope" value="Eukaryota"/>
</dbReference>
<dbReference type="PROSITE" id="PS50086">
    <property type="entry name" value="TBC_RABGAP"/>
    <property type="match status" value="1"/>
</dbReference>
<feature type="compositionally biased region" description="Low complexity" evidence="1">
    <location>
        <begin position="11"/>
        <end position="55"/>
    </location>
</feature>
<dbReference type="PANTHER" id="PTHR47219">
    <property type="entry name" value="RAB GTPASE-ACTIVATING PROTEIN 1-LIKE"/>
    <property type="match status" value="1"/>
</dbReference>
<sequence>MASAPVDVSCSSTPAASSSEPPLTPPTSESAVPSSSPKSIFKPPESSRESIVSSSQLASPLVVSPAKNVDTTDPRNALFDDHVASSHVPGSLHLAPDSTIQRLVEKQGYITVIRQLAEDLAHRDRELVTFRRRAEERERALRRMLLEVEVSNADIEKRLVSATLQRKPSKDTMRSGDGMSYTESIDEMMHQALTEEDAFSLADDASGVLDYGEGDLDSTPRQTVRRETDAVSINSNASKRSSRGWKGLFAGRGPVDGEAVKARRAAAALSTVKKRSSISPKTFSPSPEGEASRALHRQSSRASLSSVRSTSGGLLQQNRIPSTASIYNQHHFASPTDKSSSAKKTPENVDSQQKQNRSNSVAHWALQVVSSSSTSDDPEAPRSPTTDSNAPVEPPRKSSLSITDIQRTKARTAAAAHGRNRAPSAATTAAGSLKTSFFQDIRDTAAGIVPLSQSTASKKSDDAGPVEMDMIIPPEAQPPTLLQGWNMQYPNTGSYLTDRFGFIYNKQQRSVSIKGQNSIEGSYTERKQSEAQGTGATGLGIGNIKPPTAALVEDITGTSPKSMAVLPEGQEWKETIYGPTSLANVSLPGASSSASPLDKPAPAPTSFPTRLSLPSLTTPPITALPAPTPASAEESTVRLLLSQMSDLHDALQRDRQLKWNEFLRKVSLERRRVDTKGAGMPETLMNSGEVIGISTLGTEGRGGKQRWKEFKSLVLGGIPVTYRWKIWTECSGATSMKVPGYYEDLLAHGQDDPEVLAQIGMDINRTLTDNIFFRQGPGVGKLRQVLVAYSRRNKEVGYCQGMNMIAASLLLIMPSEEDAFWVLCSVVERILPKTYFEPSLLASRADQEVLKHFVFHLLPALHHHLASLSVTLEALCFQWFLSIFTDTLAAEALFRVWDVILCTSGSPFLFQVAIALLKLNEKELLGCGTAAEVYSYLNGGMIHQGISIDGLIREAERLRERIGRAEVEGLRERAVERELERERGGEGQGEEGGREGGRDEREGGGEQEGMKGVENAENAENAEDARDAEGLERSESEDSVSNGLGSESSTETTQTPVEMVEAMEEETVTPTVTPDAETTPEVIA</sequence>
<feature type="region of interest" description="Disordered" evidence="1">
    <location>
        <begin position="211"/>
        <end position="254"/>
    </location>
</feature>
<evidence type="ECO:0000259" key="2">
    <source>
        <dbReference type="PROSITE" id="PS50086"/>
    </source>
</evidence>
<dbReference type="GO" id="GO:0031267">
    <property type="term" value="F:small GTPase binding"/>
    <property type="evidence" value="ECO:0007669"/>
    <property type="project" value="TreeGrafter"/>
</dbReference>
<feature type="region of interest" description="Disordered" evidence="1">
    <location>
        <begin position="976"/>
        <end position="1084"/>
    </location>
</feature>
<feature type="region of interest" description="Disordered" evidence="1">
    <location>
        <begin position="268"/>
        <end position="318"/>
    </location>
</feature>
<feature type="compositionally biased region" description="Polar residues" evidence="1">
    <location>
        <begin position="1039"/>
        <end position="1054"/>
    </location>
</feature>
<feature type="region of interest" description="Disordered" evidence="1">
    <location>
        <begin position="1"/>
        <end position="57"/>
    </location>
</feature>
<reference evidence="3 4" key="1">
    <citation type="journal article" date="2013" name="PLoS Genet.">
        <title>The genome and development-dependent transcriptomes of Pyronema confluens: a window into fungal evolution.</title>
        <authorList>
            <person name="Traeger S."/>
            <person name="Altegoer F."/>
            <person name="Freitag M."/>
            <person name="Gabaldon T."/>
            <person name="Kempken F."/>
            <person name="Kumar A."/>
            <person name="Marcet-Houben M."/>
            <person name="Poggeler S."/>
            <person name="Stajich J.E."/>
            <person name="Nowrousian M."/>
        </authorList>
    </citation>
    <scope>NUCLEOTIDE SEQUENCE [LARGE SCALE GENOMIC DNA]</scope>
    <source>
        <strain evidence="4">CBS 100304</strain>
        <tissue evidence="3">Vegetative mycelium</tissue>
    </source>
</reference>
<feature type="compositionally biased region" description="Low complexity" evidence="1">
    <location>
        <begin position="300"/>
        <end position="315"/>
    </location>
</feature>
<dbReference type="STRING" id="1076935.U4LMK8"/>
<name>U4LMK8_PYROM</name>
<dbReference type="InterPro" id="IPR035969">
    <property type="entry name" value="Rab-GAP_TBC_sf"/>
</dbReference>
<dbReference type="Gene3D" id="1.10.8.270">
    <property type="entry name" value="putative rabgap domain of human tbc1 domain family member 14 like domains"/>
    <property type="match status" value="1"/>
</dbReference>
<feature type="region of interest" description="Disordered" evidence="1">
    <location>
        <begin position="332"/>
        <end position="429"/>
    </location>
</feature>
<dbReference type="InterPro" id="IPR050302">
    <property type="entry name" value="Rab_GAP_TBC_domain"/>
</dbReference>
<feature type="compositionally biased region" description="Low complexity" evidence="1">
    <location>
        <begin position="587"/>
        <end position="597"/>
    </location>
</feature>
<dbReference type="OMA" id="WQDYLRI"/>
<evidence type="ECO:0000313" key="4">
    <source>
        <dbReference type="Proteomes" id="UP000018144"/>
    </source>
</evidence>
<organism evidence="3 4">
    <name type="scientific">Pyronema omphalodes (strain CBS 100304)</name>
    <name type="common">Pyronema confluens</name>
    <dbReference type="NCBI Taxonomy" id="1076935"/>
    <lineage>
        <taxon>Eukaryota</taxon>
        <taxon>Fungi</taxon>
        <taxon>Dikarya</taxon>
        <taxon>Ascomycota</taxon>
        <taxon>Pezizomycotina</taxon>
        <taxon>Pezizomycetes</taxon>
        <taxon>Pezizales</taxon>
        <taxon>Pyronemataceae</taxon>
        <taxon>Pyronema</taxon>
    </lineage>
</organism>
<dbReference type="Proteomes" id="UP000018144">
    <property type="component" value="Unassembled WGS sequence"/>
</dbReference>
<proteinExistence type="predicted"/>
<feature type="region of interest" description="Disordered" evidence="1">
    <location>
        <begin position="523"/>
        <end position="542"/>
    </location>
</feature>
<gene>
    <name evidence="3" type="ORF">PCON_01569</name>
</gene>
<dbReference type="PANTHER" id="PTHR47219:SF20">
    <property type="entry name" value="TBC1 DOMAIN FAMILY MEMBER 2B"/>
    <property type="match status" value="1"/>
</dbReference>
<feature type="compositionally biased region" description="Polar residues" evidence="1">
    <location>
        <begin position="336"/>
        <end position="361"/>
    </location>
</feature>
<dbReference type="Gene3D" id="1.10.472.80">
    <property type="entry name" value="Ypt/Rab-GAP domain of gyp1p, domain 3"/>
    <property type="match status" value="1"/>
</dbReference>
<dbReference type="FunFam" id="1.10.472.80:FF:000046">
    <property type="entry name" value="TBC domain-containing protein"/>
    <property type="match status" value="1"/>
</dbReference>
<protein>
    <submittedName>
        <fullName evidence="3">Similar to TBC domain-containing protein C4G8.04 acc. no. Q09830</fullName>
    </submittedName>
</protein>
<feature type="domain" description="Rab-GAP TBC" evidence="2">
    <location>
        <begin position="717"/>
        <end position="904"/>
    </location>
</feature>
<dbReference type="Pfam" id="PF00566">
    <property type="entry name" value="RabGAP-TBC"/>
    <property type="match status" value="1"/>
</dbReference>
<dbReference type="SMART" id="SM00164">
    <property type="entry name" value="TBC"/>
    <property type="match status" value="1"/>
</dbReference>
<dbReference type="InterPro" id="IPR000195">
    <property type="entry name" value="Rab-GAP-TBC_dom"/>
</dbReference>
<dbReference type="SUPFAM" id="SSF47923">
    <property type="entry name" value="Ypt/Rab-GAP domain of gyp1p"/>
    <property type="match status" value="2"/>
</dbReference>
<evidence type="ECO:0000256" key="1">
    <source>
        <dbReference type="SAM" id="MobiDB-lite"/>
    </source>
</evidence>
<feature type="compositionally biased region" description="Low complexity" evidence="1">
    <location>
        <begin position="1068"/>
        <end position="1084"/>
    </location>
</feature>
<accession>U4LMK8</accession>
<dbReference type="FunFam" id="1.10.8.270:FF:000026">
    <property type="entry name" value="TBC (Tre-2/Bub2/Cdc16) domain family"/>
    <property type="match status" value="1"/>
</dbReference>
<keyword evidence="4" id="KW-1185">Reference proteome</keyword>
<dbReference type="GO" id="GO:0005096">
    <property type="term" value="F:GTPase activator activity"/>
    <property type="evidence" value="ECO:0007669"/>
    <property type="project" value="TreeGrafter"/>
</dbReference>
<feature type="compositionally biased region" description="Basic and acidic residues" evidence="1">
    <location>
        <begin position="976"/>
        <end position="1011"/>
    </location>
</feature>
<evidence type="ECO:0000313" key="3">
    <source>
        <dbReference type="EMBL" id="CCX15294.1"/>
    </source>
</evidence>
<dbReference type="EMBL" id="HF936161">
    <property type="protein sequence ID" value="CCX15294.1"/>
    <property type="molecule type" value="Genomic_DNA"/>
</dbReference>
<dbReference type="OrthoDB" id="294251at2759"/>
<feature type="region of interest" description="Disordered" evidence="1">
    <location>
        <begin position="587"/>
        <end position="613"/>
    </location>
</feature>
<feature type="compositionally biased region" description="Basic and acidic residues" evidence="1">
    <location>
        <begin position="1023"/>
        <end position="1036"/>
    </location>
</feature>
<dbReference type="AlphaFoldDB" id="U4LMK8"/>